<dbReference type="CDD" id="cd22973">
    <property type="entry name" value="DD_CATIP"/>
    <property type="match status" value="1"/>
</dbReference>
<proteinExistence type="predicted"/>
<dbReference type="PANTHER" id="PTHR15505">
    <property type="entry name" value="RIIA DOMAIN-CONTAINING PROTEIN 1"/>
    <property type="match status" value="1"/>
</dbReference>
<dbReference type="PANTHER" id="PTHR15505:SF4">
    <property type="entry name" value="RIIA DOMAIN-CONTAINING PROTEIN 1"/>
    <property type="match status" value="1"/>
</dbReference>
<dbReference type="Proteomes" id="UP001497525">
    <property type="component" value="Unassembled WGS sequence"/>
</dbReference>
<evidence type="ECO:0000259" key="1">
    <source>
        <dbReference type="Pfam" id="PF21772"/>
    </source>
</evidence>
<sequence length="354" mass="39847">MSAAERQVLYGDSDAPKISTKETEHFLNSITPEDLNNIAFDDSLLCYDAHGNTVGQYSCTLHIRSEGGNTLAAVHVLSEGTFEDMRSTIKLSAELSLSLDTLTQVAEKRMEVDGGYYAKTTTVERKPDGYEVTTENEGRDNIKEIKKYSKVALNFYVSEAANLVLQRLLVKKGFSSPFEVCSLDLNGCPSRALYIDLGERHIHINGEEVLVHGIQRVIDSKGAFPSTWQTYYIEDGHLILRLQVGSPVTMRVERVPQIFIQEAVLSVPQIPKAILDWRDDMELYSRFLDQKEALKADYVLYLREHPLVKEMLSDFMGALMLRKPEDTIHFAVEFFKSYSPAANATNTFLSSQAN</sequence>
<feature type="domain" description="Ciliogenesis-associated TTC17-interacting protein N-terminal" evidence="1">
    <location>
        <begin position="24"/>
        <end position="247"/>
    </location>
</feature>
<accession>A0AAV2TBU2</accession>
<dbReference type="InterPro" id="IPR048777">
    <property type="entry name" value="CATIP_N"/>
</dbReference>
<gene>
    <name evidence="2" type="ORF">CDAUBV1_LOCUS5617</name>
</gene>
<evidence type="ECO:0000313" key="3">
    <source>
        <dbReference type="Proteomes" id="UP001497525"/>
    </source>
</evidence>
<name>A0AAV2TBU2_CALDB</name>
<protein>
    <recommendedName>
        <fullName evidence="1">Ciliogenesis-associated TTC17-interacting protein N-terminal domain-containing protein</fullName>
    </recommendedName>
</protein>
<dbReference type="AlphaFoldDB" id="A0AAV2TBU2"/>
<organism evidence="2 3">
    <name type="scientific">Calicophoron daubneyi</name>
    <name type="common">Rumen fluke</name>
    <name type="synonym">Paramphistomum daubneyi</name>
    <dbReference type="NCBI Taxonomy" id="300641"/>
    <lineage>
        <taxon>Eukaryota</taxon>
        <taxon>Metazoa</taxon>
        <taxon>Spiralia</taxon>
        <taxon>Lophotrochozoa</taxon>
        <taxon>Platyhelminthes</taxon>
        <taxon>Trematoda</taxon>
        <taxon>Digenea</taxon>
        <taxon>Plagiorchiida</taxon>
        <taxon>Pronocephalata</taxon>
        <taxon>Paramphistomoidea</taxon>
        <taxon>Paramphistomidae</taxon>
        <taxon>Calicophoron</taxon>
    </lineage>
</organism>
<reference evidence="2" key="1">
    <citation type="submission" date="2024-06" db="EMBL/GenBank/DDBJ databases">
        <authorList>
            <person name="Liu X."/>
            <person name="Lenzi L."/>
            <person name="Haldenby T S."/>
            <person name="Uol C."/>
        </authorList>
    </citation>
    <scope>NUCLEOTIDE SEQUENCE</scope>
</reference>
<dbReference type="EMBL" id="CAXLJL010000134">
    <property type="protein sequence ID" value="CAL5132778.1"/>
    <property type="molecule type" value="Genomic_DNA"/>
</dbReference>
<dbReference type="InterPro" id="IPR047501">
    <property type="entry name" value="DD_CATIP"/>
</dbReference>
<comment type="caution">
    <text evidence="2">The sequence shown here is derived from an EMBL/GenBank/DDBJ whole genome shotgun (WGS) entry which is preliminary data.</text>
</comment>
<dbReference type="Pfam" id="PF21772">
    <property type="entry name" value="CATIP_N"/>
    <property type="match status" value="1"/>
</dbReference>
<evidence type="ECO:0000313" key="2">
    <source>
        <dbReference type="EMBL" id="CAL5132778.1"/>
    </source>
</evidence>